<proteinExistence type="predicted"/>
<reference evidence="1 2" key="1">
    <citation type="journal article" date="2021" name="BMC Genomics">
        <title>Datura genome reveals duplications of psychoactive alkaloid biosynthetic genes and high mutation rate following tissue culture.</title>
        <authorList>
            <person name="Rajewski A."/>
            <person name="Carter-House D."/>
            <person name="Stajich J."/>
            <person name="Litt A."/>
        </authorList>
    </citation>
    <scope>NUCLEOTIDE SEQUENCE [LARGE SCALE GENOMIC DNA]</scope>
    <source>
        <strain evidence="1">AR-01</strain>
    </source>
</reference>
<feature type="non-terminal residue" evidence="1">
    <location>
        <position position="66"/>
    </location>
</feature>
<name>A0ABS8SW74_DATST</name>
<gene>
    <name evidence="1" type="ORF">HAX54_049858</name>
</gene>
<evidence type="ECO:0000313" key="1">
    <source>
        <dbReference type="EMBL" id="MCD7463051.1"/>
    </source>
</evidence>
<sequence>GHCLDPASHWHFADHDWRLANESLVKTCLPNVFFTINGSSTVRGSPPTVRLSSAGAAGSFKIIPPL</sequence>
<keyword evidence="2" id="KW-1185">Reference proteome</keyword>
<accession>A0ABS8SW74</accession>
<protein>
    <submittedName>
        <fullName evidence="1">Uncharacterized protein</fullName>
    </submittedName>
</protein>
<organism evidence="1 2">
    <name type="scientific">Datura stramonium</name>
    <name type="common">Jimsonweed</name>
    <name type="synonym">Common thornapple</name>
    <dbReference type="NCBI Taxonomy" id="4076"/>
    <lineage>
        <taxon>Eukaryota</taxon>
        <taxon>Viridiplantae</taxon>
        <taxon>Streptophyta</taxon>
        <taxon>Embryophyta</taxon>
        <taxon>Tracheophyta</taxon>
        <taxon>Spermatophyta</taxon>
        <taxon>Magnoliopsida</taxon>
        <taxon>eudicotyledons</taxon>
        <taxon>Gunneridae</taxon>
        <taxon>Pentapetalae</taxon>
        <taxon>asterids</taxon>
        <taxon>lamiids</taxon>
        <taxon>Solanales</taxon>
        <taxon>Solanaceae</taxon>
        <taxon>Solanoideae</taxon>
        <taxon>Datureae</taxon>
        <taxon>Datura</taxon>
    </lineage>
</organism>
<dbReference type="Proteomes" id="UP000823775">
    <property type="component" value="Unassembled WGS sequence"/>
</dbReference>
<evidence type="ECO:0000313" key="2">
    <source>
        <dbReference type="Proteomes" id="UP000823775"/>
    </source>
</evidence>
<dbReference type="EMBL" id="JACEIK010000857">
    <property type="protein sequence ID" value="MCD7463051.1"/>
    <property type="molecule type" value="Genomic_DNA"/>
</dbReference>
<comment type="caution">
    <text evidence="1">The sequence shown here is derived from an EMBL/GenBank/DDBJ whole genome shotgun (WGS) entry which is preliminary data.</text>
</comment>
<feature type="non-terminal residue" evidence="1">
    <location>
        <position position="1"/>
    </location>
</feature>